<evidence type="ECO:0000313" key="2">
    <source>
        <dbReference type="Proteomes" id="UP000183410"/>
    </source>
</evidence>
<reference evidence="2" key="1">
    <citation type="submission" date="2016-10" db="EMBL/GenBank/DDBJ databases">
        <authorList>
            <person name="Varghese N."/>
            <person name="Submissions S."/>
        </authorList>
    </citation>
    <scope>NUCLEOTIDE SEQUENCE [LARGE SCALE GENOMIC DNA]</scope>
    <source>
        <strain evidence="2">CGMCC 1.10223</strain>
    </source>
</reference>
<name>A0A1I2HDA2_9BACL</name>
<gene>
    <name evidence="1" type="ORF">SAMN04487969_12235</name>
</gene>
<organism evidence="1 2">
    <name type="scientific">Paenibacillus algorifonticola</name>
    <dbReference type="NCBI Taxonomy" id="684063"/>
    <lineage>
        <taxon>Bacteria</taxon>
        <taxon>Bacillati</taxon>
        <taxon>Bacillota</taxon>
        <taxon>Bacilli</taxon>
        <taxon>Bacillales</taxon>
        <taxon>Paenibacillaceae</taxon>
        <taxon>Paenibacillus</taxon>
    </lineage>
</organism>
<protein>
    <submittedName>
        <fullName evidence="1">GntR family transcriptional regulator</fullName>
    </submittedName>
</protein>
<keyword evidence="2" id="KW-1185">Reference proteome</keyword>
<dbReference type="RefSeq" id="WP_052737249.1">
    <property type="nucleotide sequence ID" value="NZ_FONN01000022.1"/>
</dbReference>
<dbReference type="OrthoDB" id="9802328at2"/>
<proteinExistence type="predicted"/>
<dbReference type="EMBL" id="FONN01000022">
    <property type="protein sequence ID" value="SFF27652.1"/>
    <property type="molecule type" value="Genomic_DNA"/>
</dbReference>
<accession>A0A1I2HDA2</accession>
<dbReference type="AlphaFoldDB" id="A0A1I2HDA2"/>
<sequence>MGIWFLEDIRSESSSFNEAVSLADAFVTTLNHAEEVKQMIHPFGKKLTVIGAIIEQASLLEIAKLPSATSLAFVCLGKVGGEWMAERVLEAGIELTNCSTVGMDDSMLLSKVLSEADRVYASSVVFEDLKQKTPDNVHLYPMQLEKSSELLLQELAVNKSIR</sequence>
<evidence type="ECO:0000313" key="1">
    <source>
        <dbReference type="EMBL" id="SFF27652.1"/>
    </source>
</evidence>
<dbReference type="Proteomes" id="UP000183410">
    <property type="component" value="Unassembled WGS sequence"/>
</dbReference>